<dbReference type="InterPro" id="IPR002081">
    <property type="entry name" value="Cryptochrome/DNA_photolyase_1"/>
</dbReference>
<dbReference type="GO" id="GO:0006950">
    <property type="term" value="P:response to stress"/>
    <property type="evidence" value="ECO:0007669"/>
    <property type="project" value="UniProtKB-ARBA"/>
</dbReference>
<dbReference type="PANTHER" id="PTHR11455:SF9">
    <property type="entry name" value="CRYPTOCHROME CIRCADIAN CLOCK 5 ISOFORM X1"/>
    <property type="match status" value="1"/>
</dbReference>
<dbReference type="EMBL" id="AWGB01000004">
    <property type="protein sequence ID" value="ESQ94266.1"/>
    <property type="molecule type" value="Genomic_DNA"/>
</dbReference>
<evidence type="ECO:0000313" key="10">
    <source>
        <dbReference type="Proteomes" id="UP000017837"/>
    </source>
</evidence>
<feature type="binding site" evidence="5">
    <location>
        <position position="168"/>
    </location>
    <ligand>
        <name>FAD</name>
        <dbReference type="ChEBI" id="CHEBI:57692"/>
    </ligand>
</feature>
<feature type="binding site" evidence="5">
    <location>
        <begin position="268"/>
        <end position="270"/>
    </location>
    <ligand>
        <name>FAD</name>
        <dbReference type="ChEBI" id="CHEBI:57692"/>
    </ligand>
</feature>
<dbReference type="GO" id="GO:0009416">
    <property type="term" value="P:response to light stimulus"/>
    <property type="evidence" value="ECO:0007669"/>
    <property type="project" value="TreeGrafter"/>
</dbReference>
<dbReference type="AlphaFoldDB" id="V4Q0X1"/>
<dbReference type="STRING" id="1121022.GCA_000376105_00468"/>
<dbReference type="Gene3D" id="3.40.50.620">
    <property type="entry name" value="HUPs"/>
    <property type="match status" value="1"/>
</dbReference>
<dbReference type="GO" id="GO:0071949">
    <property type="term" value="F:FAD binding"/>
    <property type="evidence" value="ECO:0007669"/>
    <property type="project" value="TreeGrafter"/>
</dbReference>
<accession>V4Q0X1</accession>
<evidence type="ECO:0000256" key="2">
    <source>
        <dbReference type="ARBA" id="ARBA00022630"/>
    </source>
</evidence>
<evidence type="ECO:0000259" key="8">
    <source>
        <dbReference type="Pfam" id="PF03441"/>
    </source>
</evidence>
<evidence type="ECO:0000256" key="4">
    <source>
        <dbReference type="ARBA" id="ARBA00022991"/>
    </source>
</evidence>
<sequence>MKASGLTLNRLNTSLLTEPNQVKTGEGKPFRVFTPYFKALQASGACDVDRLPEKPSTDSWAAPAKWPSSLSIEALGLAPKLTPSGKDWSKGFGARFKPGERGARAALRGFLQHHLRDYDSGRDRPDLDLTSHLSPHLRFGEISPQRILLETDKAVRADNSLSMGAAKFRAELAWRDFSYGLLGQQPRLHEVNFRRDFHTFKWRQDDAGFKAWCRGETGYELVDAGMRELWQTGYMHNRVRMVAASFLIKHLMIDWRRGEQWFWDCLVDADPANNPASWQWVAGCGADAAPYFRVFNPITQAEKFDPQGIYRARYIQGYTHPSTGGIHKTVQKDLFGSGDTSMPSTAYPKPIVDHAFARQRALEAYKQRGQDDHAD</sequence>
<evidence type="ECO:0000256" key="1">
    <source>
        <dbReference type="ARBA" id="ARBA00001932"/>
    </source>
</evidence>
<keyword evidence="3 5" id="KW-0274">FAD</keyword>
<feature type="site" description="Electron transfer via tryptophanyl radical" evidence="6">
    <location>
        <position position="278"/>
    </location>
</feature>
<dbReference type="Gene3D" id="1.25.40.80">
    <property type="match status" value="1"/>
</dbReference>
<evidence type="ECO:0000256" key="6">
    <source>
        <dbReference type="PIRSR" id="PIRSR602081-2"/>
    </source>
</evidence>
<name>V4Q0X1_9CAUL</name>
<feature type="domain" description="Cryptochrome/DNA photolyase FAD-binding" evidence="8">
    <location>
        <begin position="168"/>
        <end position="367"/>
    </location>
</feature>
<dbReference type="Pfam" id="PF03441">
    <property type="entry name" value="FAD_binding_7"/>
    <property type="match status" value="1"/>
</dbReference>
<comment type="cofactor">
    <cofactor evidence="1">
        <name>(6R)-5,10-methylene-5,6,7,8-tetrahydrofolate</name>
        <dbReference type="ChEBI" id="CHEBI:15636"/>
    </cofactor>
</comment>
<feature type="binding site" evidence="5">
    <location>
        <begin position="130"/>
        <end position="134"/>
    </location>
    <ligand>
        <name>FAD</name>
        <dbReference type="ChEBI" id="CHEBI:57692"/>
    </ligand>
</feature>
<dbReference type="GO" id="GO:0003904">
    <property type="term" value="F:deoxyribodipyrimidine photo-lyase activity"/>
    <property type="evidence" value="ECO:0007669"/>
    <property type="project" value="TreeGrafter"/>
</dbReference>
<comment type="caution">
    <text evidence="9">The sequence shown here is derived from an EMBL/GenBank/DDBJ whole genome shotgun (WGS) entry which is preliminary data.</text>
</comment>
<keyword evidence="2 5" id="KW-0285">Flavoprotein</keyword>
<feature type="site" description="Electron transfer via tryptophanyl radical" evidence="6">
    <location>
        <position position="255"/>
    </location>
</feature>
<keyword evidence="10" id="KW-1185">Reference proteome</keyword>
<gene>
    <name evidence="9" type="ORF">ABENE_01790</name>
</gene>
<dbReference type="InterPro" id="IPR036134">
    <property type="entry name" value="Crypto/Photolyase_FAD-like_sf"/>
</dbReference>
<feature type="binding site" evidence="5">
    <location>
        <position position="118"/>
    </location>
    <ligand>
        <name>FAD</name>
        <dbReference type="ChEBI" id="CHEBI:57692"/>
    </ligand>
</feature>
<organism evidence="9 10">
    <name type="scientific">Asticcacaulis benevestitus DSM 16100 = ATCC BAA-896</name>
    <dbReference type="NCBI Taxonomy" id="1121022"/>
    <lineage>
        <taxon>Bacteria</taxon>
        <taxon>Pseudomonadati</taxon>
        <taxon>Pseudomonadota</taxon>
        <taxon>Alphaproteobacteria</taxon>
        <taxon>Caulobacterales</taxon>
        <taxon>Caulobacteraceae</taxon>
        <taxon>Asticcacaulis</taxon>
    </lineage>
</organism>
<evidence type="ECO:0000256" key="3">
    <source>
        <dbReference type="ARBA" id="ARBA00022827"/>
    </source>
</evidence>
<proteinExistence type="inferred from homology"/>
<dbReference type="PATRIC" id="fig|1121022.4.peg.356"/>
<evidence type="ECO:0000256" key="5">
    <source>
        <dbReference type="PIRSR" id="PIRSR602081-1"/>
    </source>
</evidence>
<dbReference type="SUPFAM" id="SSF52425">
    <property type="entry name" value="Cryptochrome/photolyase, N-terminal domain"/>
    <property type="match status" value="1"/>
</dbReference>
<dbReference type="PROSITE" id="PS00691">
    <property type="entry name" value="DNA_PHOTOLYASES_1_2"/>
    <property type="match status" value="1"/>
</dbReference>
<dbReference type="GO" id="GO:0006139">
    <property type="term" value="P:nucleobase-containing compound metabolic process"/>
    <property type="evidence" value="ECO:0007669"/>
    <property type="project" value="UniProtKB-ARBA"/>
</dbReference>
<dbReference type="Gene3D" id="1.10.579.10">
    <property type="entry name" value="DNA Cyclobutane Dipyrimidine Photolyase, subunit A, domain 3"/>
    <property type="match status" value="1"/>
</dbReference>
<dbReference type="PRINTS" id="PR00147">
    <property type="entry name" value="DNAPHOTLYASE"/>
</dbReference>
<dbReference type="InterPro" id="IPR036155">
    <property type="entry name" value="Crypto/Photolyase_N_sf"/>
</dbReference>
<evidence type="ECO:0000256" key="7">
    <source>
        <dbReference type="RuleBase" id="RU004182"/>
    </source>
</evidence>
<comment type="similarity">
    <text evidence="7">Belongs to the DNA photolyase family.</text>
</comment>
<keyword evidence="4 7" id="KW-0157">Chromophore</keyword>
<feature type="site" description="Electron transfer via tryptophanyl radical" evidence="6">
    <location>
        <position position="202"/>
    </location>
</feature>
<dbReference type="eggNOG" id="COG0415">
    <property type="taxonomic scope" value="Bacteria"/>
</dbReference>
<dbReference type="InterPro" id="IPR014729">
    <property type="entry name" value="Rossmann-like_a/b/a_fold"/>
</dbReference>
<dbReference type="Proteomes" id="UP000017837">
    <property type="component" value="Unassembled WGS sequence"/>
</dbReference>
<comment type="cofactor">
    <cofactor evidence="5">
        <name>FAD</name>
        <dbReference type="ChEBI" id="CHEBI:57692"/>
    </cofactor>
    <text evidence="5">Binds 1 FAD per subunit.</text>
</comment>
<dbReference type="InterPro" id="IPR018394">
    <property type="entry name" value="DNA_photolyase_1_CS_C"/>
</dbReference>
<dbReference type="PANTHER" id="PTHR11455">
    <property type="entry name" value="CRYPTOCHROME"/>
    <property type="match status" value="1"/>
</dbReference>
<protein>
    <recommendedName>
        <fullName evidence="8">Cryptochrome/DNA photolyase FAD-binding domain-containing protein</fullName>
    </recommendedName>
</protein>
<evidence type="ECO:0000313" key="9">
    <source>
        <dbReference type="EMBL" id="ESQ94266.1"/>
    </source>
</evidence>
<dbReference type="GO" id="GO:0003677">
    <property type="term" value="F:DNA binding"/>
    <property type="evidence" value="ECO:0007669"/>
    <property type="project" value="TreeGrafter"/>
</dbReference>
<dbReference type="InterPro" id="IPR005101">
    <property type="entry name" value="Cryptochr/Photolyase_FAD-bd"/>
</dbReference>
<dbReference type="SUPFAM" id="SSF48173">
    <property type="entry name" value="Cryptochrome/photolyase FAD-binding domain"/>
    <property type="match status" value="1"/>
</dbReference>
<reference evidence="9 10" key="1">
    <citation type="journal article" date="2014" name="Nature">
        <title>Sequential evolution of bacterial morphology by co-option of a developmental regulator.</title>
        <authorList>
            <person name="Jiang C."/>
            <person name="Brown P.J."/>
            <person name="Ducret A."/>
            <person name="Brun Y.V."/>
        </authorList>
    </citation>
    <scope>NUCLEOTIDE SEQUENCE [LARGE SCALE GENOMIC DNA]</scope>
    <source>
        <strain evidence="9 10">DSM 16100</strain>
    </source>
</reference>